<dbReference type="Pfam" id="PF13517">
    <property type="entry name" value="FG-GAP_3"/>
    <property type="match status" value="1"/>
</dbReference>
<dbReference type="Gene3D" id="2.130.10.130">
    <property type="entry name" value="Integrin alpha, N-terminal"/>
    <property type="match status" value="1"/>
</dbReference>
<evidence type="ECO:0000313" key="5">
    <source>
        <dbReference type="Proteomes" id="UP000778578"/>
    </source>
</evidence>
<organism evidence="4 5">
    <name type="scientific">Actinacidiphila acidipaludis</name>
    <dbReference type="NCBI Taxonomy" id="2873382"/>
    <lineage>
        <taxon>Bacteria</taxon>
        <taxon>Bacillati</taxon>
        <taxon>Actinomycetota</taxon>
        <taxon>Actinomycetes</taxon>
        <taxon>Kitasatosporales</taxon>
        <taxon>Streptomycetaceae</taxon>
        <taxon>Actinacidiphila</taxon>
    </lineage>
</organism>
<gene>
    <name evidence="4" type="ORF">K7862_06510</name>
</gene>
<dbReference type="Proteomes" id="UP000778578">
    <property type="component" value="Unassembled WGS sequence"/>
</dbReference>
<evidence type="ECO:0000256" key="1">
    <source>
        <dbReference type="ARBA" id="ARBA00022729"/>
    </source>
</evidence>
<comment type="caution">
    <text evidence="4">The sequence shown here is derived from an EMBL/GenBank/DDBJ whole genome shotgun (WGS) entry which is preliminary data.</text>
</comment>
<dbReference type="SUPFAM" id="SSF69318">
    <property type="entry name" value="Integrin alpha N-terminal domain"/>
    <property type="match status" value="1"/>
</dbReference>
<dbReference type="InterPro" id="IPR013517">
    <property type="entry name" value="FG-GAP"/>
</dbReference>
<feature type="signal peptide" evidence="2">
    <location>
        <begin position="1"/>
        <end position="36"/>
    </location>
</feature>
<keyword evidence="1 2" id="KW-0732">Signal</keyword>
<accession>A0ABS7Q2D7</accession>
<dbReference type="InterPro" id="IPR028994">
    <property type="entry name" value="Integrin_alpha_N"/>
</dbReference>
<feature type="domain" description="FlgD/Vpr Ig-like" evidence="3">
    <location>
        <begin position="669"/>
        <end position="736"/>
    </location>
</feature>
<sequence length="1010" mass="105183">MKRAVQARACAAGVTTMCALTLGLGAVASQAGTAFAAAAQDVRIAAPDAVVPRDVSIVAAGQDGVLEQEDGTAGYSWISTANRQVKPVAALDGVPRDAFSTQGADFDEVAYTTAPDGPTQVVWVNVNDGTEDRLTLEDGYLHPHVQRHVVLVSQKLDDGTYQYRILGPSSDGSPSDVAVPLPEGATGDADPVILASSGVHVVVGYQQNGHRAFGLLNLVRNSVVALPAEADSRAFSMTGGWITWFSREGTAGIRYIAPGSVGETTAAGIQEITPASATSEVHTFQVGDNILWYEGDHGPLHLIPILGQETARVVLPDVTQAVQEPNGALDVVSQAPDGSRTVHNLSVDGSGLVFDLALRDVPPATYYGSVRAVSLDRGTVRFANSLRGTLSLVGKDVGTGLQPVAGGDLPAEDVSGPGRFADGGDEGLARLVTDQATGHDALVTAADTSPVVLPESGGSILGVSPQYVLYQAGDGGRQYVVDIVQNKVVLQQAPHASALNNALLWTAGTAPGRVTVTDLRNGTWRTVDLGGDCVPDELQAGGTMVYWNCGDRAGVNDLADGQAYAAPTAGVLLGDHFIATNPPNSTEVDVTELYDGTETPVAPFRNLKATTAADSRGVTWTVDPRTGEVAFVDTSDVVHVAQALPDHAHLSPLTVADRSAAMSFDTKAGTAHWAARWWLSKPAADWRVDLADVNGVVVRSWTGTAARSSVNVSWDGRSTAGKLVPNGAYTWKVTAAPADKAGPSSVTSGTVSVTGAAPAPAGLFGRDTTGTLWQYASTGNASAPYSARRIVGGGWQAYNALATPDGMRADGSGELVARDSAGVLWYYQGTGTNTPPLKARVKIGSGWSIYDRLVGVRDVTGDGRADLVTRDASGVLWLYRGTGNTTTPFATRTKIGAGWNTYSLLTGTGDVTGDGRPDLVARDTSGVLWLYRGTGNTTTPFATRTKIGAGWNTYSLLTGTGDVTGDGRPDLVARDTSGVLWLYRGTGNATTPFATRTKIGAGWNTYNTLM</sequence>
<feature type="chain" id="PRO_5046544916" evidence="2">
    <location>
        <begin position="37"/>
        <end position="1010"/>
    </location>
</feature>
<evidence type="ECO:0000259" key="3">
    <source>
        <dbReference type="Pfam" id="PF13860"/>
    </source>
</evidence>
<dbReference type="RefSeq" id="WP_222961450.1">
    <property type="nucleotide sequence ID" value="NZ_JAINZZ010000005.1"/>
</dbReference>
<protein>
    <submittedName>
        <fullName evidence="4">FG-GAP-like repeat-containing protein</fullName>
    </submittedName>
</protein>
<dbReference type="Gene3D" id="2.60.40.4070">
    <property type="match status" value="1"/>
</dbReference>
<evidence type="ECO:0000256" key="2">
    <source>
        <dbReference type="SAM" id="SignalP"/>
    </source>
</evidence>
<dbReference type="InterPro" id="IPR025965">
    <property type="entry name" value="FlgD/Vpr_Ig-like"/>
</dbReference>
<dbReference type="Gene3D" id="2.20.25.650">
    <property type="entry name" value="Tachylectin-2-like"/>
    <property type="match status" value="1"/>
</dbReference>
<name>A0ABS7Q2D7_9ACTN</name>
<keyword evidence="5" id="KW-1185">Reference proteome</keyword>
<dbReference type="EMBL" id="JAINZZ010000005">
    <property type="protein sequence ID" value="MBY8877296.1"/>
    <property type="molecule type" value="Genomic_DNA"/>
</dbReference>
<dbReference type="Pfam" id="PF13860">
    <property type="entry name" value="FlgD_ig"/>
    <property type="match status" value="1"/>
</dbReference>
<reference evidence="4 5" key="1">
    <citation type="submission" date="2021-08" db="EMBL/GenBank/DDBJ databases">
        <title>WGS of actinomycetes from Thailand.</title>
        <authorList>
            <person name="Thawai C."/>
        </authorList>
    </citation>
    <scope>NUCLEOTIDE SEQUENCE [LARGE SCALE GENOMIC DNA]</scope>
    <source>
        <strain evidence="4 5">PLK6-54</strain>
    </source>
</reference>
<proteinExistence type="predicted"/>
<evidence type="ECO:0000313" key="4">
    <source>
        <dbReference type="EMBL" id="MBY8877296.1"/>
    </source>
</evidence>